<keyword evidence="1" id="KW-0812">Transmembrane</keyword>
<keyword evidence="1" id="KW-0472">Membrane</keyword>
<evidence type="ECO:0000313" key="2">
    <source>
        <dbReference type="EMBL" id="MEK8031696.1"/>
    </source>
</evidence>
<sequence>MRTLFIDKSRPTSRKWVWIVAGLAVIEATALAAYVLRPAPKGIEVDLSSPRELCVSRGSAIFEARGEWPQTNDGRDAATLVGARCTLDPESFR</sequence>
<name>A0ABU9BPJ0_9BURK</name>
<feature type="transmembrane region" description="Helical" evidence="1">
    <location>
        <begin position="16"/>
        <end position="36"/>
    </location>
</feature>
<evidence type="ECO:0000313" key="3">
    <source>
        <dbReference type="Proteomes" id="UP001371218"/>
    </source>
</evidence>
<protein>
    <recommendedName>
        <fullName evidence="4">DUF1496 domain-containing protein</fullName>
    </recommendedName>
</protein>
<dbReference type="EMBL" id="JBBUTG010000006">
    <property type="protein sequence ID" value="MEK8031696.1"/>
    <property type="molecule type" value="Genomic_DNA"/>
</dbReference>
<dbReference type="Proteomes" id="UP001371218">
    <property type="component" value="Unassembled WGS sequence"/>
</dbReference>
<organism evidence="2 3">
    <name type="scientific">Ideonella lacteola</name>
    <dbReference type="NCBI Taxonomy" id="2984193"/>
    <lineage>
        <taxon>Bacteria</taxon>
        <taxon>Pseudomonadati</taxon>
        <taxon>Pseudomonadota</taxon>
        <taxon>Betaproteobacteria</taxon>
        <taxon>Burkholderiales</taxon>
        <taxon>Sphaerotilaceae</taxon>
        <taxon>Ideonella</taxon>
    </lineage>
</organism>
<keyword evidence="3" id="KW-1185">Reference proteome</keyword>
<dbReference type="RefSeq" id="WP_341426085.1">
    <property type="nucleotide sequence ID" value="NZ_JBBUTG010000006.1"/>
</dbReference>
<evidence type="ECO:0008006" key="4">
    <source>
        <dbReference type="Google" id="ProtNLM"/>
    </source>
</evidence>
<gene>
    <name evidence="2" type="ORF">AACH06_12790</name>
</gene>
<accession>A0ABU9BPJ0</accession>
<proteinExistence type="predicted"/>
<keyword evidence="1" id="KW-1133">Transmembrane helix</keyword>
<reference evidence="2 3" key="1">
    <citation type="submission" date="2024-04" db="EMBL/GenBank/DDBJ databases">
        <title>Novel species of the genus Ideonella isolated from streams.</title>
        <authorList>
            <person name="Lu H."/>
        </authorList>
    </citation>
    <scope>NUCLEOTIDE SEQUENCE [LARGE SCALE GENOMIC DNA]</scope>
    <source>
        <strain evidence="2 3">DXS29W</strain>
    </source>
</reference>
<evidence type="ECO:0000256" key="1">
    <source>
        <dbReference type="SAM" id="Phobius"/>
    </source>
</evidence>
<comment type="caution">
    <text evidence="2">The sequence shown here is derived from an EMBL/GenBank/DDBJ whole genome shotgun (WGS) entry which is preliminary data.</text>
</comment>